<accession>A0A1T5N460</accession>
<reference evidence="7 8" key="1">
    <citation type="submission" date="2017-02" db="EMBL/GenBank/DDBJ databases">
        <authorList>
            <person name="Peterson S.W."/>
        </authorList>
    </citation>
    <scope>NUCLEOTIDE SEQUENCE [LARGE SCALE GENOMIC DNA]</scope>
    <source>
        <strain evidence="7 8">DSM 18108</strain>
    </source>
</reference>
<dbReference type="PANTHER" id="PTHR42852">
    <property type="entry name" value="THIOL:DISULFIDE INTERCHANGE PROTEIN DSBE"/>
    <property type="match status" value="1"/>
</dbReference>
<evidence type="ECO:0000256" key="2">
    <source>
        <dbReference type="ARBA" id="ARBA00022748"/>
    </source>
</evidence>
<dbReference type="STRING" id="393003.SAMN05660461_0312"/>
<dbReference type="AlphaFoldDB" id="A0A1T5N460"/>
<evidence type="ECO:0000256" key="3">
    <source>
        <dbReference type="ARBA" id="ARBA00023157"/>
    </source>
</evidence>
<keyword evidence="7" id="KW-0413">Isomerase</keyword>
<evidence type="ECO:0000313" key="8">
    <source>
        <dbReference type="Proteomes" id="UP000190166"/>
    </source>
</evidence>
<sequence length="373" mass="42171">MKNILSIFILLPGFAMAQQQNFHLKGTVEEWRGKDSVFIYYLRDNKQVTDSTVATDGHFEFKGSISQPVLSYIALHKPIKPTEIRDNYRFYLEEGNIRLHAKDSLRHSIITSGKVNADYQELEKAIAVTSKRLLALKMEAVKSTPEQRKTPAFAALEKEYYTGLDSMEAIRIRFIKTHPASFMSLEALNVIAGNTMQFQKTAPLFEKLSPSLKQTPLGKDFASRLETAKKTLTGVVMPSFTSLDTARKEVHLKEVVQHAKVTLVDFWASWCAPCRAENPNVVKAFNAFHEKGFDIISVSLDDNADRWKAAIIKDGMPWHHVSGLKKWDEPVAQFFGIQGIPDNFLLDEQGRVIARGLKGVELYNRIAGLLEKK</sequence>
<dbReference type="InterPro" id="IPR025380">
    <property type="entry name" value="DUF4369"/>
</dbReference>
<keyword evidence="5" id="KW-0732">Signal</keyword>
<dbReference type="InterPro" id="IPR013740">
    <property type="entry name" value="Redoxin"/>
</dbReference>
<evidence type="ECO:0000256" key="5">
    <source>
        <dbReference type="SAM" id="SignalP"/>
    </source>
</evidence>
<keyword evidence="2" id="KW-0201">Cytochrome c-type biogenesis</keyword>
<dbReference type="PROSITE" id="PS00194">
    <property type="entry name" value="THIOREDOXIN_1"/>
    <property type="match status" value="1"/>
</dbReference>
<dbReference type="Proteomes" id="UP000190166">
    <property type="component" value="Unassembled WGS sequence"/>
</dbReference>
<evidence type="ECO:0000256" key="1">
    <source>
        <dbReference type="ARBA" id="ARBA00004196"/>
    </source>
</evidence>
<evidence type="ECO:0000256" key="4">
    <source>
        <dbReference type="ARBA" id="ARBA00023284"/>
    </source>
</evidence>
<keyword evidence="4" id="KW-0676">Redox-active center</keyword>
<dbReference type="EMBL" id="FUZZ01000001">
    <property type="protein sequence ID" value="SKC95260.1"/>
    <property type="molecule type" value="Genomic_DNA"/>
</dbReference>
<dbReference type="InterPro" id="IPR036249">
    <property type="entry name" value="Thioredoxin-like_sf"/>
</dbReference>
<feature type="domain" description="Thioredoxin" evidence="6">
    <location>
        <begin position="231"/>
        <end position="373"/>
    </location>
</feature>
<dbReference type="PANTHER" id="PTHR42852:SF6">
    <property type="entry name" value="THIOL:DISULFIDE INTERCHANGE PROTEIN DSBE"/>
    <property type="match status" value="1"/>
</dbReference>
<dbReference type="CDD" id="cd02966">
    <property type="entry name" value="TlpA_like_family"/>
    <property type="match status" value="1"/>
</dbReference>
<protein>
    <submittedName>
        <fullName evidence="7">Thiol-disulfide isomerase or thioredoxin</fullName>
    </submittedName>
</protein>
<organism evidence="7 8">
    <name type="scientific">Chitinophaga ginsengisegetis</name>
    <dbReference type="NCBI Taxonomy" id="393003"/>
    <lineage>
        <taxon>Bacteria</taxon>
        <taxon>Pseudomonadati</taxon>
        <taxon>Bacteroidota</taxon>
        <taxon>Chitinophagia</taxon>
        <taxon>Chitinophagales</taxon>
        <taxon>Chitinophagaceae</taxon>
        <taxon>Chitinophaga</taxon>
    </lineage>
</organism>
<dbReference type="GO" id="GO:0030313">
    <property type="term" value="C:cell envelope"/>
    <property type="evidence" value="ECO:0007669"/>
    <property type="project" value="UniProtKB-SubCell"/>
</dbReference>
<keyword evidence="3" id="KW-1015">Disulfide bond</keyword>
<feature type="signal peptide" evidence="5">
    <location>
        <begin position="1"/>
        <end position="17"/>
    </location>
</feature>
<evidence type="ECO:0000313" key="7">
    <source>
        <dbReference type="EMBL" id="SKC95260.1"/>
    </source>
</evidence>
<feature type="chain" id="PRO_5013273318" evidence="5">
    <location>
        <begin position="18"/>
        <end position="373"/>
    </location>
</feature>
<evidence type="ECO:0000259" key="6">
    <source>
        <dbReference type="PROSITE" id="PS51352"/>
    </source>
</evidence>
<keyword evidence="8" id="KW-1185">Reference proteome</keyword>
<gene>
    <name evidence="7" type="ORF">SAMN05660461_0312</name>
</gene>
<dbReference type="RefSeq" id="WP_159454146.1">
    <property type="nucleotide sequence ID" value="NZ_FUZZ01000001.1"/>
</dbReference>
<proteinExistence type="predicted"/>
<dbReference type="SUPFAM" id="SSF52833">
    <property type="entry name" value="Thioredoxin-like"/>
    <property type="match status" value="1"/>
</dbReference>
<dbReference type="InterPro" id="IPR013766">
    <property type="entry name" value="Thioredoxin_domain"/>
</dbReference>
<comment type="subcellular location">
    <subcellularLocation>
        <location evidence="1">Cell envelope</location>
    </subcellularLocation>
</comment>
<dbReference type="PROSITE" id="PS51352">
    <property type="entry name" value="THIOREDOXIN_2"/>
    <property type="match status" value="1"/>
</dbReference>
<name>A0A1T5N460_9BACT</name>
<dbReference type="InterPro" id="IPR017937">
    <property type="entry name" value="Thioredoxin_CS"/>
</dbReference>
<dbReference type="Pfam" id="PF14289">
    <property type="entry name" value="DUF4369"/>
    <property type="match status" value="1"/>
</dbReference>
<dbReference type="Pfam" id="PF08534">
    <property type="entry name" value="Redoxin"/>
    <property type="match status" value="1"/>
</dbReference>
<dbReference type="InterPro" id="IPR050553">
    <property type="entry name" value="Thioredoxin_ResA/DsbE_sf"/>
</dbReference>
<dbReference type="Gene3D" id="3.40.30.10">
    <property type="entry name" value="Glutaredoxin"/>
    <property type="match status" value="1"/>
</dbReference>
<dbReference type="GO" id="GO:0016853">
    <property type="term" value="F:isomerase activity"/>
    <property type="evidence" value="ECO:0007669"/>
    <property type="project" value="UniProtKB-KW"/>
</dbReference>
<dbReference type="GO" id="GO:0017004">
    <property type="term" value="P:cytochrome complex assembly"/>
    <property type="evidence" value="ECO:0007669"/>
    <property type="project" value="UniProtKB-KW"/>
</dbReference>